<keyword evidence="7" id="KW-1185">Reference proteome</keyword>
<dbReference type="STRING" id="4072.A0A2G2YCT5"/>
<sequence>MMNLLVKNENKIKTWGANGISLECMNMFNIWRYIAHRCKVELNRNWGYEVSDGEDRHTVNLEHKTYTCRLWDLLGIPCPHSIKALMHKKVIPQTKIHWWYSKEAYMLTYKHKMQPVRGERFWKAEDSHAMFPSNVVKQVGRPKSKRDREPDEARKRKGE</sequence>
<feature type="domain" description="Zinc finger PMZ-type" evidence="5">
    <location>
        <begin position="64"/>
        <end position="91"/>
    </location>
</feature>
<dbReference type="PANTHER" id="PTHR31973">
    <property type="entry name" value="POLYPROTEIN, PUTATIVE-RELATED"/>
    <property type="match status" value="1"/>
</dbReference>
<name>A0A2G2YCT5_CAPAN</name>
<comment type="caution">
    <text evidence="6">The sequence shown here is derived from an EMBL/GenBank/DDBJ whole genome shotgun (WGS) entry which is preliminary data.</text>
</comment>
<dbReference type="OMA" id="WGANGIS"/>
<dbReference type="InterPro" id="IPR006564">
    <property type="entry name" value="Znf_PMZ"/>
</dbReference>
<feature type="region of interest" description="Disordered" evidence="4">
    <location>
        <begin position="133"/>
        <end position="159"/>
    </location>
</feature>
<evidence type="ECO:0000313" key="6">
    <source>
        <dbReference type="EMBL" id="PHT67563.1"/>
    </source>
</evidence>
<evidence type="ECO:0000259" key="5">
    <source>
        <dbReference type="SMART" id="SM00575"/>
    </source>
</evidence>
<reference evidence="6 7" key="1">
    <citation type="journal article" date="2014" name="Nat. Genet.">
        <title>Genome sequence of the hot pepper provides insights into the evolution of pungency in Capsicum species.</title>
        <authorList>
            <person name="Kim S."/>
            <person name="Park M."/>
            <person name="Yeom S.I."/>
            <person name="Kim Y.M."/>
            <person name="Lee J.M."/>
            <person name="Lee H.A."/>
            <person name="Seo E."/>
            <person name="Choi J."/>
            <person name="Cheong K."/>
            <person name="Kim K.T."/>
            <person name="Jung K."/>
            <person name="Lee G.W."/>
            <person name="Oh S.K."/>
            <person name="Bae C."/>
            <person name="Kim S.B."/>
            <person name="Lee H.Y."/>
            <person name="Kim S.Y."/>
            <person name="Kim M.S."/>
            <person name="Kang B.C."/>
            <person name="Jo Y.D."/>
            <person name="Yang H.B."/>
            <person name="Jeong H.J."/>
            <person name="Kang W.H."/>
            <person name="Kwon J.K."/>
            <person name="Shin C."/>
            <person name="Lim J.Y."/>
            <person name="Park J.H."/>
            <person name="Huh J.H."/>
            <person name="Kim J.S."/>
            <person name="Kim B.D."/>
            <person name="Cohen O."/>
            <person name="Paran I."/>
            <person name="Suh M.C."/>
            <person name="Lee S.B."/>
            <person name="Kim Y.K."/>
            <person name="Shin Y."/>
            <person name="Noh S.J."/>
            <person name="Park J."/>
            <person name="Seo Y.S."/>
            <person name="Kwon S.Y."/>
            <person name="Kim H.A."/>
            <person name="Park J.M."/>
            <person name="Kim H.J."/>
            <person name="Choi S.B."/>
            <person name="Bosland P.W."/>
            <person name="Reeves G."/>
            <person name="Jo S.H."/>
            <person name="Lee B.W."/>
            <person name="Cho H.T."/>
            <person name="Choi H.S."/>
            <person name="Lee M.S."/>
            <person name="Yu Y."/>
            <person name="Do Choi Y."/>
            <person name="Park B.S."/>
            <person name="van Deynze A."/>
            <person name="Ashrafi H."/>
            <person name="Hill T."/>
            <person name="Kim W.T."/>
            <person name="Pai H.S."/>
            <person name="Ahn H.K."/>
            <person name="Yeam I."/>
            <person name="Giovannoni J.J."/>
            <person name="Rose J.K."/>
            <person name="Sorensen I."/>
            <person name="Lee S.J."/>
            <person name="Kim R.W."/>
            <person name="Choi I.Y."/>
            <person name="Choi B.S."/>
            <person name="Lim J.S."/>
            <person name="Lee Y.H."/>
            <person name="Choi D."/>
        </authorList>
    </citation>
    <scope>NUCLEOTIDE SEQUENCE [LARGE SCALE GENOMIC DNA]</scope>
    <source>
        <strain evidence="7">cv. CM334</strain>
    </source>
</reference>
<dbReference type="Pfam" id="PF04434">
    <property type="entry name" value="SWIM"/>
    <property type="match status" value="1"/>
</dbReference>
<dbReference type="SMART" id="SM00575">
    <property type="entry name" value="ZnF_PMZ"/>
    <property type="match status" value="1"/>
</dbReference>
<keyword evidence="2" id="KW-0863">Zinc-finger</keyword>
<feature type="compositionally biased region" description="Basic and acidic residues" evidence="4">
    <location>
        <begin position="146"/>
        <end position="159"/>
    </location>
</feature>
<proteinExistence type="predicted"/>
<organism evidence="6 7">
    <name type="scientific">Capsicum annuum</name>
    <name type="common">Capsicum pepper</name>
    <dbReference type="NCBI Taxonomy" id="4072"/>
    <lineage>
        <taxon>Eukaryota</taxon>
        <taxon>Viridiplantae</taxon>
        <taxon>Streptophyta</taxon>
        <taxon>Embryophyta</taxon>
        <taxon>Tracheophyta</taxon>
        <taxon>Spermatophyta</taxon>
        <taxon>Magnoliopsida</taxon>
        <taxon>eudicotyledons</taxon>
        <taxon>Gunneridae</taxon>
        <taxon>Pentapetalae</taxon>
        <taxon>asterids</taxon>
        <taxon>lamiids</taxon>
        <taxon>Solanales</taxon>
        <taxon>Solanaceae</taxon>
        <taxon>Solanoideae</taxon>
        <taxon>Capsiceae</taxon>
        <taxon>Capsicum</taxon>
    </lineage>
</organism>
<evidence type="ECO:0000313" key="7">
    <source>
        <dbReference type="Proteomes" id="UP000222542"/>
    </source>
</evidence>
<dbReference type="AlphaFoldDB" id="A0A2G2YCT5"/>
<gene>
    <name evidence="6" type="ORF">T459_27050</name>
</gene>
<evidence type="ECO:0000256" key="1">
    <source>
        <dbReference type="ARBA" id="ARBA00022723"/>
    </source>
</evidence>
<dbReference type="Gramene" id="PHT67563">
    <property type="protein sequence ID" value="PHT67563"/>
    <property type="gene ID" value="T459_27050"/>
</dbReference>
<dbReference type="EMBL" id="AYRZ02000011">
    <property type="protein sequence ID" value="PHT67563.1"/>
    <property type="molecule type" value="Genomic_DNA"/>
</dbReference>
<dbReference type="Proteomes" id="UP000222542">
    <property type="component" value="Unassembled WGS sequence"/>
</dbReference>
<protein>
    <recommendedName>
        <fullName evidence="5">Zinc finger PMZ-type domain-containing protein</fullName>
    </recommendedName>
</protein>
<accession>A0A2G2YCT5</accession>
<dbReference type="InterPro" id="IPR007527">
    <property type="entry name" value="Znf_SWIM"/>
</dbReference>
<dbReference type="GO" id="GO:0008270">
    <property type="term" value="F:zinc ion binding"/>
    <property type="evidence" value="ECO:0007669"/>
    <property type="project" value="UniProtKB-KW"/>
</dbReference>
<keyword evidence="1" id="KW-0479">Metal-binding</keyword>
<keyword evidence="3" id="KW-0862">Zinc</keyword>
<evidence type="ECO:0000256" key="4">
    <source>
        <dbReference type="SAM" id="MobiDB-lite"/>
    </source>
</evidence>
<evidence type="ECO:0000256" key="2">
    <source>
        <dbReference type="ARBA" id="ARBA00022771"/>
    </source>
</evidence>
<dbReference type="PANTHER" id="PTHR31973:SF189">
    <property type="entry name" value="TRANSPOSASE, MUDR, PLANT, MULE TRANSPOSASE DOMAIN PROTEIN-RELATED"/>
    <property type="match status" value="1"/>
</dbReference>
<evidence type="ECO:0000256" key="3">
    <source>
        <dbReference type="ARBA" id="ARBA00022833"/>
    </source>
</evidence>
<reference evidence="6 7" key="2">
    <citation type="journal article" date="2017" name="Genome Biol.">
        <title>New reference genome sequences of hot pepper reveal the massive evolution of plant disease-resistance genes by retroduplication.</title>
        <authorList>
            <person name="Kim S."/>
            <person name="Park J."/>
            <person name="Yeom S.I."/>
            <person name="Kim Y.M."/>
            <person name="Seo E."/>
            <person name="Kim K.T."/>
            <person name="Kim M.S."/>
            <person name="Lee J.M."/>
            <person name="Cheong K."/>
            <person name="Shin H.S."/>
            <person name="Kim S.B."/>
            <person name="Han K."/>
            <person name="Lee J."/>
            <person name="Park M."/>
            <person name="Lee H.A."/>
            <person name="Lee H.Y."/>
            <person name="Lee Y."/>
            <person name="Oh S."/>
            <person name="Lee J.H."/>
            <person name="Choi E."/>
            <person name="Choi E."/>
            <person name="Lee S.E."/>
            <person name="Jeon J."/>
            <person name="Kim H."/>
            <person name="Choi G."/>
            <person name="Song H."/>
            <person name="Lee J."/>
            <person name="Lee S.C."/>
            <person name="Kwon J.K."/>
            <person name="Lee H.Y."/>
            <person name="Koo N."/>
            <person name="Hong Y."/>
            <person name="Kim R.W."/>
            <person name="Kang W.H."/>
            <person name="Huh J.H."/>
            <person name="Kang B.C."/>
            <person name="Yang T.J."/>
            <person name="Lee Y.H."/>
            <person name="Bennetzen J.L."/>
            <person name="Choi D."/>
        </authorList>
    </citation>
    <scope>NUCLEOTIDE SEQUENCE [LARGE SCALE GENOMIC DNA]</scope>
    <source>
        <strain evidence="7">cv. CM334</strain>
    </source>
</reference>